<dbReference type="Gene3D" id="1.10.630.10">
    <property type="entry name" value="Cytochrome P450"/>
    <property type="match status" value="1"/>
</dbReference>
<keyword evidence="2 5" id="KW-0479">Metal-binding</keyword>
<evidence type="ECO:0000313" key="8">
    <source>
        <dbReference type="Proteomes" id="UP000017836"/>
    </source>
</evidence>
<reference evidence="8" key="1">
    <citation type="journal article" date="2013" name="Science">
        <title>The Amborella genome and the evolution of flowering plants.</title>
        <authorList>
            <consortium name="Amborella Genome Project"/>
        </authorList>
    </citation>
    <scope>NUCLEOTIDE SEQUENCE [LARGE SCALE GENOMIC DNA]</scope>
</reference>
<name>U5DAA2_AMBTC</name>
<dbReference type="InterPro" id="IPR036396">
    <property type="entry name" value="Cyt_P450_sf"/>
</dbReference>
<dbReference type="GO" id="GO:0020037">
    <property type="term" value="F:heme binding"/>
    <property type="evidence" value="ECO:0007669"/>
    <property type="project" value="InterPro"/>
</dbReference>
<evidence type="ECO:0000313" key="7">
    <source>
        <dbReference type="EMBL" id="ERN19434.1"/>
    </source>
</evidence>
<dbReference type="OMA" id="INFHRIH"/>
<dbReference type="PRINTS" id="PR00463">
    <property type="entry name" value="EP450I"/>
</dbReference>
<evidence type="ECO:0000256" key="4">
    <source>
        <dbReference type="ARBA" id="ARBA00023004"/>
    </source>
</evidence>
<dbReference type="SUPFAM" id="SSF48264">
    <property type="entry name" value="Cytochrome P450"/>
    <property type="match status" value="1"/>
</dbReference>
<accession>U5DAA2</accession>
<dbReference type="PANTHER" id="PTHR24296">
    <property type="entry name" value="CYTOCHROME P450"/>
    <property type="match status" value="1"/>
</dbReference>
<protein>
    <recommendedName>
        <fullName evidence="9">Cytochrome P450</fullName>
    </recommendedName>
</protein>
<dbReference type="OrthoDB" id="1470350at2759"/>
<dbReference type="KEGG" id="atr:18447819"/>
<proteinExistence type="inferred from homology"/>
<evidence type="ECO:0000256" key="1">
    <source>
        <dbReference type="ARBA" id="ARBA00010617"/>
    </source>
</evidence>
<keyword evidence="3" id="KW-0560">Oxidoreductase</keyword>
<sequence>MTPVEASILLIASVIITVFICVILERRVWRYGAYPPVVGTVVHQLINFSTLHHFHLGHAQKHTTYRLLSPARGELYTVNPANLQHILKTNFANYGKGKYQHEVLKDLFGDGIFAVDGERWKTQRKLASYEFSTKVLREFSCKVFCKNAVKLAGKISEAAKSHLIMDIQDLLMKATMDSLFKVGFGLELNTLLGCEEENKFAKAFGELSAQLLRRFTNPLWKLERFLSLGPEAMLRKNIKFIDDFVYKIIQQKREQVSKEHDSLEKHRKEDILSRFLVESEKYHEKMSDKYLRDIILNFLIAGRDTTAGTLSWFFYLLCKHPHIQEKIAQEVRESVCTKNEGNVEGVTMSGFADALTEGALGRLQFLHAALAETLRLYPAVPVNAKVAFGDDVLPDGSKVRKGDMVNYLSYAMGRMTSIWGDDAYHFRPERWIQNGVFQPKTPFEFPAFQGGPRICLGKDFAYLQMKVMAAVLIRFFKFKLRDEEQEAHYHTMLTLHIDHGLHVYAFSQNI</sequence>
<evidence type="ECO:0000256" key="2">
    <source>
        <dbReference type="ARBA" id="ARBA00022723"/>
    </source>
</evidence>
<dbReference type="eggNOG" id="KOG0157">
    <property type="taxonomic scope" value="Eukaryota"/>
</dbReference>
<dbReference type="HOGENOM" id="CLU_001570_27_2_1"/>
<feature type="transmembrane region" description="Helical" evidence="6">
    <location>
        <begin position="6"/>
        <end position="24"/>
    </location>
</feature>
<comment type="cofactor">
    <cofactor evidence="5">
        <name>heme</name>
        <dbReference type="ChEBI" id="CHEBI:30413"/>
    </cofactor>
</comment>
<dbReference type="GO" id="GO:0004497">
    <property type="term" value="F:monooxygenase activity"/>
    <property type="evidence" value="ECO:0007669"/>
    <property type="project" value="InterPro"/>
</dbReference>
<feature type="binding site" description="axial binding residue" evidence="5">
    <location>
        <position position="455"/>
    </location>
    <ligand>
        <name>heme</name>
        <dbReference type="ChEBI" id="CHEBI:30413"/>
    </ligand>
    <ligandPart>
        <name>Fe</name>
        <dbReference type="ChEBI" id="CHEBI:18248"/>
    </ligandPart>
</feature>
<dbReference type="Gramene" id="ERN19434">
    <property type="protein sequence ID" value="ERN19434"/>
    <property type="gene ID" value="AMTR_s00069p00176780"/>
</dbReference>
<dbReference type="InterPro" id="IPR001128">
    <property type="entry name" value="Cyt_P450"/>
</dbReference>
<organism evidence="7 8">
    <name type="scientific">Amborella trichopoda</name>
    <dbReference type="NCBI Taxonomy" id="13333"/>
    <lineage>
        <taxon>Eukaryota</taxon>
        <taxon>Viridiplantae</taxon>
        <taxon>Streptophyta</taxon>
        <taxon>Embryophyta</taxon>
        <taxon>Tracheophyta</taxon>
        <taxon>Spermatophyta</taxon>
        <taxon>Magnoliopsida</taxon>
        <taxon>Amborellales</taxon>
        <taxon>Amborellaceae</taxon>
        <taxon>Amborella</taxon>
    </lineage>
</organism>
<evidence type="ECO:0000256" key="3">
    <source>
        <dbReference type="ARBA" id="ARBA00023002"/>
    </source>
</evidence>
<dbReference type="GO" id="GO:0005506">
    <property type="term" value="F:iron ion binding"/>
    <property type="evidence" value="ECO:0007669"/>
    <property type="project" value="InterPro"/>
</dbReference>
<keyword evidence="5" id="KW-0349">Heme</keyword>
<dbReference type="AlphaFoldDB" id="U5DAA2"/>
<dbReference type="GO" id="GO:0016705">
    <property type="term" value="F:oxidoreductase activity, acting on paired donors, with incorporation or reduction of molecular oxygen"/>
    <property type="evidence" value="ECO:0007669"/>
    <property type="project" value="InterPro"/>
</dbReference>
<dbReference type="STRING" id="13333.U5DAA2"/>
<dbReference type="Pfam" id="PF00067">
    <property type="entry name" value="p450"/>
    <property type="match status" value="1"/>
</dbReference>
<dbReference type="Proteomes" id="UP000017836">
    <property type="component" value="Unassembled WGS sequence"/>
</dbReference>
<dbReference type="InterPro" id="IPR002401">
    <property type="entry name" value="Cyt_P450_E_grp-I"/>
</dbReference>
<keyword evidence="4 5" id="KW-0408">Iron</keyword>
<keyword evidence="8" id="KW-1185">Reference proteome</keyword>
<dbReference type="PRINTS" id="PR00385">
    <property type="entry name" value="P450"/>
</dbReference>
<comment type="similarity">
    <text evidence="1">Belongs to the cytochrome P450 family.</text>
</comment>
<evidence type="ECO:0000256" key="5">
    <source>
        <dbReference type="PIRSR" id="PIRSR602401-1"/>
    </source>
</evidence>
<keyword evidence="6" id="KW-1133">Transmembrane helix</keyword>
<evidence type="ECO:0000256" key="6">
    <source>
        <dbReference type="SAM" id="Phobius"/>
    </source>
</evidence>
<keyword evidence="6" id="KW-0812">Transmembrane</keyword>
<dbReference type="EMBL" id="KI392069">
    <property type="protein sequence ID" value="ERN19434.1"/>
    <property type="molecule type" value="Genomic_DNA"/>
</dbReference>
<dbReference type="CDD" id="cd11064">
    <property type="entry name" value="CYP86A"/>
    <property type="match status" value="1"/>
</dbReference>
<evidence type="ECO:0008006" key="9">
    <source>
        <dbReference type="Google" id="ProtNLM"/>
    </source>
</evidence>
<keyword evidence="6" id="KW-0472">Membrane</keyword>
<gene>
    <name evidence="7" type="ORF">AMTR_s00069p00176780</name>
</gene>